<dbReference type="FunFam" id="2.40.70.10:FF:000050">
    <property type="entry name" value="Aspartic proteinase CDR1"/>
    <property type="match status" value="1"/>
</dbReference>
<feature type="domain" description="Peptidase A1" evidence="10">
    <location>
        <begin position="95"/>
        <end position="437"/>
    </location>
</feature>
<dbReference type="PANTHER" id="PTHR47967">
    <property type="entry name" value="OS07G0603500 PROTEIN-RELATED"/>
    <property type="match status" value="1"/>
</dbReference>
<dbReference type="FunFam" id="2.40.70.10:FF:000016">
    <property type="entry name" value="Probable aspartic protease At2g35615"/>
    <property type="match status" value="1"/>
</dbReference>
<dbReference type="PROSITE" id="PS00141">
    <property type="entry name" value="ASP_PROTEASE"/>
    <property type="match status" value="2"/>
</dbReference>
<dbReference type="InterPro" id="IPR001969">
    <property type="entry name" value="Aspartic_peptidase_AS"/>
</dbReference>
<dbReference type="SUPFAM" id="SSF50630">
    <property type="entry name" value="Acid proteases"/>
    <property type="match status" value="1"/>
</dbReference>
<dbReference type="Gene3D" id="2.40.70.10">
    <property type="entry name" value="Acid Proteases"/>
    <property type="match status" value="2"/>
</dbReference>
<sequence length="461" mass="50141">MANNHFAINQIACFLFVISCCLPFQPLVDAKLGGFTIEIIHRDSQLSPFRNHSATVEDLSNGDALRSIARANHFHQSSLDTNKIQSTVTPTGGDYLMKLSIGIPPVEVLAVADTGSDLVWIQCEPCPQSECYPQDAPLFNPTKSSTYADLPCDDNLCNDLPSTSRDCSFWDNKCQYKYRYGDQSYTRGALATDTFTFVSTDGAAPFPNSVFGCGHNNGGTFDSRGSGVVGLGGGPLSLISQLGSQIEQKFSYCLLPRTMTSASKLKFGSDAILTGPEVVSTPFSSDSSGTFYYLTLESVSVEDKKITNNQLAAAADGGNIIIDSGTTLTLLESSFYDELETAVKEKIQLAPVDDPRGSYSLCYDRSSFENIPEVTLVFHFRGADVELKKLNLFRAISSDLSCFTMVPTNGGKSIYGNWAQINFQVEYDLAGKQVSFAPADCSQLGFKQSKTMILQCFPDAY</sequence>
<feature type="signal peptide" evidence="9">
    <location>
        <begin position="1"/>
        <end position="23"/>
    </location>
</feature>
<keyword evidence="12" id="KW-1185">Reference proteome</keyword>
<dbReference type="PANTHER" id="PTHR47967:SF128">
    <property type="entry name" value="ASPARTIC PROTEINASE CDR1-LIKE"/>
    <property type="match status" value="1"/>
</dbReference>
<reference evidence="11 12" key="1">
    <citation type="submission" date="2022-03" db="EMBL/GenBank/DDBJ databases">
        <authorList>
            <person name="Nunn A."/>
            <person name="Chopra R."/>
            <person name="Nunn A."/>
            <person name="Contreras Garrido A."/>
        </authorList>
    </citation>
    <scope>NUCLEOTIDE SEQUENCE [LARGE SCALE GENOMIC DNA]</scope>
</reference>
<feature type="chain" id="PRO_5043594498" description="Peptidase A1 domain-containing protein" evidence="9">
    <location>
        <begin position="24"/>
        <end position="461"/>
    </location>
</feature>
<name>A0AAU9S7D9_THLAR</name>
<dbReference type="InterPro" id="IPR032861">
    <property type="entry name" value="TAXi_N"/>
</dbReference>
<evidence type="ECO:0000256" key="5">
    <source>
        <dbReference type="ARBA" id="ARBA00022729"/>
    </source>
</evidence>
<dbReference type="PROSITE" id="PS51767">
    <property type="entry name" value="PEPTIDASE_A1"/>
    <property type="match status" value="1"/>
</dbReference>
<comment type="caution">
    <text evidence="11">The sequence shown here is derived from an EMBL/GenBank/DDBJ whole genome shotgun (WGS) entry which is preliminary data.</text>
</comment>
<proteinExistence type="inferred from homology"/>
<dbReference type="GO" id="GO:0006508">
    <property type="term" value="P:proteolysis"/>
    <property type="evidence" value="ECO:0007669"/>
    <property type="project" value="UniProtKB-KW"/>
</dbReference>
<dbReference type="EMBL" id="CAJVSB020000519">
    <property type="protein sequence ID" value="CAH2056693.1"/>
    <property type="molecule type" value="Genomic_DNA"/>
</dbReference>
<evidence type="ECO:0000256" key="4">
    <source>
        <dbReference type="ARBA" id="ARBA00022670"/>
    </source>
</evidence>
<dbReference type="Proteomes" id="UP000836841">
    <property type="component" value="Unassembled WGS sequence"/>
</dbReference>
<dbReference type="InterPro" id="IPR051708">
    <property type="entry name" value="Plant_Aspart_Prot_A1"/>
</dbReference>
<comment type="similarity">
    <text evidence="2">Belongs to the peptidase A1 family.</text>
</comment>
<evidence type="ECO:0000256" key="1">
    <source>
        <dbReference type="ARBA" id="ARBA00004613"/>
    </source>
</evidence>
<dbReference type="InterPro" id="IPR032799">
    <property type="entry name" value="TAXi_C"/>
</dbReference>
<evidence type="ECO:0000313" key="12">
    <source>
        <dbReference type="Proteomes" id="UP000836841"/>
    </source>
</evidence>
<evidence type="ECO:0000313" key="11">
    <source>
        <dbReference type="EMBL" id="CAH2056693.1"/>
    </source>
</evidence>
<gene>
    <name evidence="11" type="ORF">TAV2_LOCUS11908</name>
</gene>
<accession>A0AAU9S7D9</accession>
<dbReference type="Pfam" id="PF14541">
    <property type="entry name" value="TAXi_C"/>
    <property type="match status" value="1"/>
</dbReference>
<keyword evidence="7" id="KW-0378">Hydrolase</keyword>
<keyword evidence="5 9" id="KW-0732">Signal</keyword>
<evidence type="ECO:0000259" key="10">
    <source>
        <dbReference type="PROSITE" id="PS51767"/>
    </source>
</evidence>
<evidence type="ECO:0000256" key="2">
    <source>
        <dbReference type="ARBA" id="ARBA00007447"/>
    </source>
</evidence>
<dbReference type="InterPro" id="IPR021109">
    <property type="entry name" value="Peptidase_aspartic_dom_sf"/>
</dbReference>
<evidence type="ECO:0000256" key="6">
    <source>
        <dbReference type="ARBA" id="ARBA00022750"/>
    </source>
</evidence>
<dbReference type="InterPro" id="IPR034161">
    <property type="entry name" value="Pepsin-like_plant"/>
</dbReference>
<organism evidence="11 12">
    <name type="scientific">Thlaspi arvense</name>
    <name type="common">Field penny-cress</name>
    <dbReference type="NCBI Taxonomy" id="13288"/>
    <lineage>
        <taxon>Eukaryota</taxon>
        <taxon>Viridiplantae</taxon>
        <taxon>Streptophyta</taxon>
        <taxon>Embryophyta</taxon>
        <taxon>Tracheophyta</taxon>
        <taxon>Spermatophyta</taxon>
        <taxon>Magnoliopsida</taxon>
        <taxon>eudicotyledons</taxon>
        <taxon>Gunneridae</taxon>
        <taxon>Pentapetalae</taxon>
        <taxon>rosids</taxon>
        <taxon>malvids</taxon>
        <taxon>Brassicales</taxon>
        <taxon>Brassicaceae</taxon>
        <taxon>Thlaspideae</taxon>
        <taxon>Thlaspi</taxon>
    </lineage>
</organism>
<evidence type="ECO:0000256" key="7">
    <source>
        <dbReference type="ARBA" id="ARBA00022801"/>
    </source>
</evidence>
<keyword evidence="6" id="KW-0064">Aspartyl protease</keyword>
<comment type="subcellular location">
    <subcellularLocation>
        <location evidence="1">Secreted</location>
    </subcellularLocation>
</comment>
<dbReference type="GO" id="GO:0004190">
    <property type="term" value="F:aspartic-type endopeptidase activity"/>
    <property type="evidence" value="ECO:0007669"/>
    <property type="project" value="UniProtKB-KW"/>
</dbReference>
<dbReference type="InterPro" id="IPR033121">
    <property type="entry name" value="PEPTIDASE_A1"/>
</dbReference>
<evidence type="ECO:0000256" key="8">
    <source>
        <dbReference type="ARBA" id="ARBA00023180"/>
    </source>
</evidence>
<dbReference type="CDD" id="cd05476">
    <property type="entry name" value="pepsin_A_like_plant"/>
    <property type="match status" value="1"/>
</dbReference>
<dbReference type="Pfam" id="PF14543">
    <property type="entry name" value="TAXi_N"/>
    <property type="match status" value="1"/>
</dbReference>
<dbReference type="GO" id="GO:0005576">
    <property type="term" value="C:extracellular region"/>
    <property type="evidence" value="ECO:0007669"/>
    <property type="project" value="UniProtKB-SubCell"/>
</dbReference>
<protein>
    <recommendedName>
        <fullName evidence="10">Peptidase A1 domain-containing protein</fullName>
    </recommendedName>
</protein>
<evidence type="ECO:0000256" key="9">
    <source>
        <dbReference type="SAM" id="SignalP"/>
    </source>
</evidence>
<keyword evidence="3" id="KW-0964">Secreted</keyword>
<keyword evidence="4" id="KW-0645">Protease</keyword>
<keyword evidence="8" id="KW-0325">Glycoprotein</keyword>
<dbReference type="AlphaFoldDB" id="A0AAU9S7D9"/>
<evidence type="ECO:0000256" key="3">
    <source>
        <dbReference type="ARBA" id="ARBA00022525"/>
    </source>
</evidence>